<evidence type="ECO:0000313" key="3">
    <source>
        <dbReference type="Proteomes" id="UP000515743"/>
    </source>
</evidence>
<accession>A0A7G7CMM1</accession>
<evidence type="ECO:0000256" key="1">
    <source>
        <dbReference type="SAM" id="Phobius"/>
    </source>
</evidence>
<keyword evidence="1" id="KW-0812">Transmembrane</keyword>
<dbReference type="RefSeq" id="WP_185175226.1">
    <property type="nucleotide sequence ID" value="NZ_CP059404.1"/>
</dbReference>
<dbReference type="Proteomes" id="UP000515743">
    <property type="component" value="Chromosome"/>
</dbReference>
<sequence length="154" mass="16427">MTLAHKIAGQVGRPRHGGGTAALVAESIGIGLALSLTITGISYWVCQPDEVALFVGVFLACTLPMSIMAGWLVLVDRDTIDGATPEPELSVESQWYDQAVSSTFHFMLVASGAACMIFTWVDVQISAATAAMIVAATMMVVFGICYQVVKRREK</sequence>
<dbReference type="AlphaFoldDB" id="A0A7G7CMM1"/>
<reference evidence="2 3" key="1">
    <citation type="submission" date="2020-07" db="EMBL/GenBank/DDBJ databases">
        <title>Complete genome and description of Corynebacterium incognita strain Marseille-Q3630 sp. nov.</title>
        <authorList>
            <person name="Boxberger M."/>
        </authorList>
    </citation>
    <scope>NUCLEOTIDE SEQUENCE [LARGE SCALE GENOMIC DNA]</scope>
    <source>
        <strain evidence="2 3">Marseille-Q3630</strain>
    </source>
</reference>
<dbReference type="EMBL" id="CP059404">
    <property type="protein sequence ID" value="QNE88837.1"/>
    <property type="molecule type" value="Genomic_DNA"/>
</dbReference>
<feature type="transmembrane region" description="Helical" evidence="1">
    <location>
        <begin position="51"/>
        <end position="74"/>
    </location>
</feature>
<protein>
    <submittedName>
        <fullName evidence="2">Uncharacterized protein</fullName>
    </submittedName>
</protein>
<evidence type="ECO:0000313" key="2">
    <source>
        <dbReference type="EMBL" id="QNE88837.1"/>
    </source>
</evidence>
<keyword evidence="1" id="KW-1133">Transmembrane helix</keyword>
<feature type="transmembrane region" description="Helical" evidence="1">
    <location>
        <begin position="95"/>
        <end position="121"/>
    </location>
</feature>
<feature type="transmembrane region" description="Helical" evidence="1">
    <location>
        <begin position="21"/>
        <end position="45"/>
    </location>
</feature>
<proteinExistence type="predicted"/>
<name>A0A7G7CMM1_9CORY</name>
<keyword evidence="1" id="KW-0472">Membrane</keyword>
<dbReference type="KEGG" id="cik:H0194_07015"/>
<organism evidence="2 3">
    <name type="scientific">Corynebacterium incognita</name>
    <dbReference type="NCBI Taxonomy" id="2754725"/>
    <lineage>
        <taxon>Bacteria</taxon>
        <taxon>Bacillati</taxon>
        <taxon>Actinomycetota</taxon>
        <taxon>Actinomycetes</taxon>
        <taxon>Mycobacteriales</taxon>
        <taxon>Corynebacteriaceae</taxon>
        <taxon>Corynebacterium</taxon>
    </lineage>
</organism>
<keyword evidence="3" id="KW-1185">Reference proteome</keyword>
<feature type="transmembrane region" description="Helical" evidence="1">
    <location>
        <begin position="127"/>
        <end position="149"/>
    </location>
</feature>
<gene>
    <name evidence="2" type="ORF">H0194_07015</name>
</gene>